<dbReference type="Proteomes" id="UP000199150">
    <property type="component" value="Unassembled WGS sequence"/>
</dbReference>
<dbReference type="EMBL" id="FMTS01000004">
    <property type="protein sequence ID" value="SCW67052.1"/>
    <property type="molecule type" value="Genomic_DNA"/>
</dbReference>
<keyword evidence="4" id="KW-1185">Reference proteome</keyword>
<evidence type="ECO:0000256" key="1">
    <source>
        <dbReference type="SAM" id="MobiDB-lite"/>
    </source>
</evidence>
<proteinExistence type="predicted"/>
<keyword evidence="2" id="KW-0812">Transmembrane</keyword>
<keyword evidence="2" id="KW-1133">Transmembrane helix</keyword>
<keyword evidence="2" id="KW-0472">Membrane</keyword>
<organism evidence="3 4">
    <name type="scientific">Asticcacaulis taihuensis</name>
    <dbReference type="NCBI Taxonomy" id="260084"/>
    <lineage>
        <taxon>Bacteria</taxon>
        <taxon>Pseudomonadati</taxon>
        <taxon>Pseudomonadota</taxon>
        <taxon>Alphaproteobacteria</taxon>
        <taxon>Caulobacterales</taxon>
        <taxon>Caulobacteraceae</taxon>
        <taxon>Asticcacaulis</taxon>
    </lineage>
</organism>
<evidence type="ECO:0000313" key="3">
    <source>
        <dbReference type="EMBL" id="SCW67052.1"/>
    </source>
</evidence>
<gene>
    <name evidence="3" type="ORF">SAMN02927928_2577</name>
</gene>
<dbReference type="OrthoDB" id="7631594at2"/>
<feature type="region of interest" description="Disordered" evidence="1">
    <location>
        <begin position="1"/>
        <end position="20"/>
    </location>
</feature>
<sequence>MPRLKVSPEAAHMEPEAGVPEPEAAILVKASSDMTPHQSPALALQARLEKSWEARHDHEVVQTARVPFGWTLIGVSLVCAAFWYMLLQLIF</sequence>
<accession>A0A1G4SCU9</accession>
<name>A0A1G4SCU9_9CAUL</name>
<evidence type="ECO:0000313" key="4">
    <source>
        <dbReference type="Proteomes" id="UP000199150"/>
    </source>
</evidence>
<protein>
    <submittedName>
        <fullName evidence="3">Uncharacterized protein</fullName>
    </submittedName>
</protein>
<dbReference type="RefSeq" id="WP_090648613.1">
    <property type="nucleotide sequence ID" value="NZ_CBCRYE010000002.1"/>
</dbReference>
<reference evidence="4" key="1">
    <citation type="submission" date="2016-10" db="EMBL/GenBank/DDBJ databases">
        <authorList>
            <person name="Varghese N."/>
            <person name="Submissions S."/>
        </authorList>
    </citation>
    <scope>NUCLEOTIDE SEQUENCE [LARGE SCALE GENOMIC DNA]</scope>
    <source>
        <strain evidence="4">CGMCC 1.3431</strain>
    </source>
</reference>
<feature type="transmembrane region" description="Helical" evidence="2">
    <location>
        <begin position="68"/>
        <end position="87"/>
    </location>
</feature>
<dbReference type="AlphaFoldDB" id="A0A1G4SCU9"/>
<evidence type="ECO:0000256" key="2">
    <source>
        <dbReference type="SAM" id="Phobius"/>
    </source>
</evidence>